<sequence>MSNVGRCLPVSEPGAEETQQLPIMVFQDNSCSLPRERYP</sequence>
<reference evidence="2 3" key="1">
    <citation type="submission" date="2018-02" db="EMBL/GenBank/DDBJ databases">
        <title>FDA/CDC Antimicrobial Resistant Isolate Bank Genome Sequencing.</title>
        <authorList>
            <person name="Benahmed F.H."/>
            <person name="Lutgring J.D."/>
            <person name="Yoo B."/>
            <person name="Machado M."/>
            <person name="Brown A."/>
            <person name="McAllister G."/>
            <person name="Perry A."/>
            <person name="Halpin A.L."/>
            <person name="Vavikolanu K."/>
            <person name="Ott S."/>
            <person name="Zhao X."/>
            <person name="Tallon L.J."/>
            <person name="Sadzewicz L."/>
            <person name="Aluvathingal J."/>
            <person name="Nadendla S."/>
            <person name="Voskania-kordi A."/>
            <person name="Simonyan V."/>
            <person name="Patel J."/>
            <person name="Shawar R.M."/>
        </authorList>
    </citation>
    <scope>NUCLEOTIDE SEQUENCE [LARGE SCALE GENOMIC DNA]</scope>
    <source>
        <strain evidence="2 3">AR_0356</strain>
    </source>
</reference>
<dbReference type="AlphaFoldDB" id="A0A2R3IRZ4"/>
<organism evidence="2 3">
    <name type="scientific">Pseudomonas paraeruginosa</name>
    <dbReference type="NCBI Taxonomy" id="2994495"/>
    <lineage>
        <taxon>Bacteria</taxon>
        <taxon>Pseudomonadati</taxon>
        <taxon>Pseudomonadota</taxon>
        <taxon>Gammaproteobacteria</taxon>
        <taxon>Pseudomonadales</taxon>
        <taxon>Pseudomonadaceae</taxon>
        <taxon>Pseudomonas</taxon>
    </lineage>
</organism>
<keyword evidence="3" id="KW-1185">Reference proteome</keyword>
<evidence type="ECO:0000313" key="2">
    <source>
        <dbReference type="EMBL" id="AVK04696.1"/>
    </source>
</evidence>
<name>A0A2R3IRZ4_9PSED</name>
<accession>A0A2R3IRZ4</accession>
<gene>
    <name evidence="2" type="ORF">CSB93_4159</name>
</gene>
<protein>
    <submittedName>
        <fullName evidence="2">Sigma-70 factor, ECF subfamily</fullName>
    </submittedName>
</protein>
<proteinExistence type="predicted"/>
<feature type="region of interest" description="Disordered" evidence="1">
    <location>
        <begin position="1"/>
        <end position="21"/>
    </location>
</feature>
<evidence type="ECO:0000313" key="3">
    <source>
        <dbReference type="Proteomes" id="UP000238390"/>
    </source>
</evidence>
<dbReference type="EMBL" id="CP027169">
    <property type="protein sequence ID" value="AVK04696.1"/>
    <property type="molecule type" value="Genomic_DNA"/>
</dbReference>
<dbReference type="Proteomes" id="UP000238390">
    <property type="component" value="Chromosome"/>
</dbReference>
<evidence type="ECO:0000256" key="1">
    <source>
        <dbReference type="SAM" id="MobiDB-lite"/>
    </source>
</evidence>